<reference evidence="2 4" key="2">
    <citation type="submission" date="2019-06" db="EMBL/GenBank/DDBJ databases">
        <title>Pseudomonas bimorpha sp. nov. isolated from bovine raw milk and skim milk concentrate.</title>
        <authorList>
            <person name="Hofmann K."/>
            <person name="Huptas C."/>
            <person name="Doll E."/>
            <person name="Scherer S."/>
            <person name="Wenning M."/>
        </authorList>
    </citation>
    <scope>NUCLEOTIDE SEQUENCE [LARGE SCALE GENOMIC DNA]</scope>
    <source>
        <strain evidence="2 4">DSM 17835</strain>
    </source>
</reference>
<proteinExistence type="predicted"/>
<dbReference type="EMBL" id="VFET01000011">
    <property type="protein sequence ID" value="TWS03809.1"/>
    <property type="molecule type" value="Genomic_DNA"/>
</dbReference>
<dbReference type="Proteomes" id="UP000317951">
    <property type="component" value="Unassembled WGS sequence"/>
</dbReference>
<keyword evidence="3" id="KW-1185">Reference proteome</keyword>
<reference evidence="1 3" key="1">
    <citation type="submission" date="2016-10" db="EMBL/GenBank/DDBJ databases">
        <authorList>
            <person name="Varghese N."/>
            <person name="Submissions S."/>
        </authorList>
    </citation>
    <scope>NUCLEOTIDE SEQUENCE [LARGE SCALE GENOMIC DNA]</scope>
    <source>
        <strain evidence="1 3">DSM 17835</strain>
    </source>
</reference>
<evidence type="ECO:0000313" key="1">
    <source>
        <dbReference type="EMBL" id="SDG24572.1"/>
    </source>
</evidence>
<dbReference type="GeneID" id="78557652"/>
<evidence type="ECO:0000313" key="2">
    <source>
        <dbReference type="EMBL" id="TWS03809.1"/>
    </source>
</evidence>
<dbReference type="RefSeq" id="WP_130926023.1">
    <property type="nucleotide sequence ID" value="NZ_LT629689.1"/>
</dbReference>
<dbReference type="EMBL" id="LT629689">
    <property type="protein sequence ID" value="SDG24572.1"/>
    <property type="molecule type" value="Genomic_DNA"/>
</dbReference>
<protein>
    <submittedName>
        <fullName evidence="2">Uncharacterized protein</fullName>
    </submittedName>
</protein>
<dbReference type="OrthoDB" id="7031598at2"/>
<organism evidence="2 4">
    <name type="scientific">Pseudomonas extremaustralis</name>
    <dbReference type="NCBI Taxonomy" id="359110"/>
    <lineage>
        <taxon>Bacteria</taxon>
        <taxon>Pseudomonadati</taxon>
        <taxon>Pseudomonadota</taxon>
        <taxon>Gammaproteobacteria</taxon>
        <taxon>Pseudomonadales</taxon>
        <taxon>Pseudomonadaceae</taxon>
        <taxon>Pseudomonas</taxon>
    </lineage>
</organism>
<name>A0A5C5QEK2_9PSED</name>
<accession>A0A5C5QEK2</accession>
<dbReference type="Proteomes" id="UP000182858">
    <property type="component" value="Chromosome I"/>
</dbReference>
<gene>
    <name evidence="2" type="ORF">FIV36_14845</name>
    <name evidence="1" type="ORF">SAMN05216591_5393</name>
</gene>
<dbReference type="AlphaFoldDB" id="A0A5C5QEK2"/>
<evidence type="ECO:0000313" key="3">
    <source>
        <dbReference type="Proteomes" id="UP000182858"/>
    </source>
</evidence>
<sequence length="246" mass="29178">MKDNKTLTELLNSLYSKNKPLKKKSKNLLPHPIEAKEEKLNNLLNHTHLILRATLKKNWPKELNSHIDQSISRFLETPKITWKDILSCWTNTYDEEKRSKIKLYFFYAKVYYLSAKLQVEQNNTEKAFIYISHASYLLGFLDGYKNHIDEEKFRRERATEGGNRKESKISKIRDHFSLLLKNPPKNGWGTESETIEAIYTSMKFQSYLSEIQAQETIKDLKNFITEELIHNTCNQETYKALRKKRR</sequence>
<evidence type="ECO:0000313" key="4">
    <source>
        <dbReference type="Proteomes" id="UP000317951"/>
    </source>
</evidence>